<dbReference type="SUPFAM" id="SSF53822">
    <property type="entry name" value="Periplasmic binding protein-like I"/>
    <property type="match status" value="1"/>
</dbReference>
<feature type="signal peptide" evidence="1">
    <location>
        <begin position="1"/>
        <end position="18"/>
    </location>
</feature>
<evidence type="ECO:0000256" key="1">
    <source>
        <dbReference type="SAM" id="SignalP"/>
    </source>
</evidence>
<protein>
    <submittedName>
        <fullName evidence="3">LysM peptidoglycan-binding domain-containing protein</fullName>
    </submittedName>
</protein>
<dbReference type="Gene3D" id="3.40.50.2300">
    <property type="match status" value="2"/>
</dbReference>
<evidence type="ECO:0000259" key="2">
    <source>
        <dbReference type="PROSITE" id="PS51782"/>
    </source>
</evidence>
<dbReference type="InterPro" id="IPR028082">
    <property type="entry name" value="Peripla_BP_I"/>
</dbReference>
<dbReference type="PROSITE" id="PS51782">
    <property type="entry name" value="LYSM"/>
    <property type="match status" value="2"/>
</dbReference>
<accession>A0A3S9MZP1</accession>
<feature type="domain" description="LysM" evidence="2">
    <location>
        <begin position="27"/>
        <end position="70"/>
    </location>
</feature>
<dbReference type="KEGG" id="noj:EJ995_10995"/>
<dbReference type="SMART" id="SM00257">
    <property type="entry name" value="LysM"/>
    <property type="match status" value="3"/>
</dbReference>
<dbReference type="PANTHER" id="PTHR33734">
    <property type="entry name" value="LYSM DOMAIN-CONTAINING GPI-ANCHORED PROTEIN 2"/>
    <property type="match status" value="1"/>
</dbReference>
<dbReference type="Gene3D" id="3.10.350.10">
    <property type="entry name" value="LysM domain"/>
    <property type="match status" value="2"/>
</dbReference>
<feature type="chain" id="PRO_5018984184" evidence="1">
    <location>
        <begin position="19"/>
        <end position="638"/>
    </location>
</feature>
<keyword evidence="1" id="KW-0732">Signal</keyword>
<dbReference type="CDD" id="cd06268">
    <property type="entry name" value="PBP1_ABC_transporter_LIVBP-like"/>
    <property type="match status" value="1"/>
</dbReference>
<dbReference type="Pfam" id="PF01476">
    <property type="entry name" value="LysM"/>
    <property type="match status" value="2"/>
</dbReference>
<dbReference type="SUPFAM" id="SSF54106">
    <property type="entry name" value="LysM domain"/>
    <property type="match status" value="2"/>
</dbReference>
<reference evidence="3 4" key="1">
    <citation type="submission" date="2018-12" db="EMBL/GenBank/DDBJ databases">
        <title>Complete genome of Nonlabens sp. MJ115.</title>
        <authorList>
            <person name="Choi H.S."/>
            <person name="Jung J."/>
        </authorList>
    </citation>
    <scope>NUCLEOTIDE SEQUENCE [LARGE SCALE GENOMIC DNA]</scope>
    <source>
        <strain evidence="3 4">MJ115</strain>
    </source>
</reference>
<feature type="domain" description="LysM" evidence="2">
    <location>
        <begin position="86"/>
        <end position="130"/>
    </location>
</feature>
<evidence type="ECO:0000313" key="3">
    <source>
        <dbReference type="EMBL" id="AZQ44736.1"/>
    </source>
</evidence>
<dbReference type="RefSeq" id="WP_126448451.1">
    <property type="nucleotide sequence ID" value="NZ_CP034549.1"/>
</dbReference>
<dbReference type="InterPro" id="IPR036779">
    <property type="entry name" value="LysM_dom_sf"/>
</dbReference>
<dbReference type="AlphaFoldDB" id="A0A3S9MZP1"/>
<organism evidence="3 4">
    <name type="scientific">Nonlabens ponticola</name>
    <dbReference type="NCBI Taxonomy" id="2496866"/>
    <lineage>
        <taxon>Bacteria</taxon>
        <taxon>Pseudomonadati</taxon>
        <taxon>Bacteroidota</taxon>
        <taxon>Flavobacteriia</taxon>
        <taxon>Flavobacteriales</taxon>
        <taxon>Flavobacteriaceae</taxon>
        <taxon>Nonlabens</taxon>
    </lineage>
</organism>
<dbReference type="PANTHER" id="PTHR33734:SF22">
    <property type="entry name" value="MEMBRANE-BOUND LYTIC MUREIN TRANSGLYCOSYLASE D"/>
    <property type="match status" value="1"/>
</dbReference>
<dbReference type="GO" id="GO:0008932">
    <property type="term" value="F:lytic endotransglycosylase activity"/>
    <property type="evidence" value="ECO:0007669"/>
    <property type="project" value="TreeGrafter"/>
</dbReference>
<dbReference type="Proteomes" id="UP000279600">
    <property type="component" value="Chromosome"/>
</dbReference>
<dbReference type="EMBL" id="CP034549">
    <property type="protein sequence ID" value="AZQ44736.1"/>
    <property type="molecule type" value="Genomic_DNA"/>
</dbReference>
<dbReference type="OrthoDB" id="2149800at2"/>
<dbReference type="CDD" id="cd00118">
    <property type="entry name" value="LysM"/>
    <property type="match status" value="2"/>
</dbReference>
<name>A0A3S9MZP1_9FLAO</name>
<proteinExistence type="predicted"/>
<dbReference type="InterPro" id="IPR018392">
    <property type="entry name" value="LysM"/>
</dbReference>
<gene>
    <name evidence="3" type="ORF">EJ995_10995</name>
</gene>
<sequence>MRVLLTAMLLMCFAFAKAELSPLQSYTQHTVAQGETIYFITNKYKISAAELMRLNPDLKAGLKTGSTLVVPASTAAITTARIVDYDKHRVRRKETLYSIAKEYGVTVLDIKDANRTLYSTELRRGDRIRIPIFDKNVKPLVEIVENEPQELKPGQYRVLKSEGKYRVAKKHNLTIVELDELNPGVDELKEGMIINVANRPLTLSDAEDVESAELSYVMYTVPPKMNMYRLTRMTGLSQDSLVAINPALKDGVRNGMEIKIPYQEDLVDGKPIITTQGKTARLVDSLRNYQDQRVAVMLPFSISSVDADGFATTLEKDKTSRIATDFYSGMMIARDSARALGITVDFDVYDTQRNTDIAVRIVRENNFDRYNYVVGPLLANPVVAVARELKSDDIPVISPLTNTDVRLYKNLFQARPDEESLMNNLKMYLQSFAAGKKVIVIADNELPQLKDTFVGMFPDATVIYPDDKNYISSAKYASSLDKEMANVVLLASRSSTSITSAISAYAARSRTHDLTVIGVDDFDNMNLNNMSLAAVNYTYPQINRDTGSENIFATHYFNKHGITPNEFATRGFDVTMDLILRQASADDLYDSVMRNGKTIMVENSFNYSKKFMSGYYNEASYILRYQPDLSIEQINIYE</sequence>
<keyword evidence="4" id="KW-1185">Reference proteome</keyword>
<evidence type="ECO:0000313" key="4">
    <source>
        <dbReference type="Proteomes" id="UP000279600"/>
    </source>
</evidence>